<dbReference type="RefSeq" id="WP_101903418.1">
    <property type="nucleotide sequence ID" value="NZ_OZ038524.1"/>
</dbReference>
<dbReference type="SUPFAM" id="SSF52833">
    <property type="entry name" value="Thioredoxin-like"/>
    <property type="match status" value="1"/>
</dbReference>
<evidence type="ECO:0008006" key="3">
    <source>
        <dbReference type="Google" id="ProtNLM"/>
    </source>
</evidence>
<proteinExistence type="predicted"/>
<keyword evidence="2" id="KW-1185">Reference proteome</keyword>
<dbReference type="Pfam" id="PF01257">
    <property type="entry name" value="2Fe-2S_thioredx"/>
    <property type="match status" value="1"/>
</dbReference>
<protein>
    <recommendedName>
        <fullName evidence="3">(2Fe-2S) ferredoxin domain-containing protein</fullName>
    </recommendedName>
</protein>
<dbReference type="Proteomes" id="UP001497514">
    <property type="component" value="Chromosome"/>
</dbReference>
<reference evidence="1 2" key="1">
    <citation type="submission" date="2024-05" db="EMBL/GenBank/DDBJ databases">
        <authorList>
            <person name="Duchaud E."/>
        </authorList>
    </citation>
    <scope>NUCLEOTIDE SEQUENCE [LARGE SCALE GENOMIC DNA]</scope>
    <source>
        <strain evidence="1">Ena-SAMPLE-TAB-13-05-2024-13:56:06:370-140309</strain>
    </source>
</reference>
<organism evidence="1 2">
    <name type="scientific">Tenacibaculum dicentrarchi</name>
    <dbReference type="NCBI Taxonomy" id="669041"/>
    <lineage>
        <taxon>Bacteria</taxon>
        <taxon>Pseudomonadati</taxon>
        <taxon>Bacteroidota</taxon>
        <taxon>Flavobacteriia</taxon>
        <taxon>Flavobacteriales</taxon>
        <taxon>Flavobacteriaceae</taxon>
        <taxon>Tenacibaculum</taxon>
    </lineage>
</organism>
<evidence type="ECO:0000313" key="2">
    <source>
        <dbReference type="Proteomes" id="UP001497514"/>
    </source>
</evidence>
<gene>
    <name evidence="1" type="ORF">TD3509T_0925</name>
</gene>
<dbReference type="EMBL" id="OZ038524">
    <property type="protein sequence ID" value="CAL2079995.1"/>
    <property type="molecule type" value="Genomic_DNA"/>
</dbReference>
<accession>A0ABM9NV10</accession>
<evidence type="ECO:0000313" key="1">
    <source>
        <dbReference type="EMBL" id="CAL2079995.1"/>
    </source>
</evidence>
<dbReference type="InterPro" id="IPR036249">
    <property type="entry name" value="Thioredoxin-like_sf"/>
</dbReference>
<dbReference type="CDD" id="cd02980">
    <property type="entry name" value="TRX_Fd_family"/>
    <property type="match status" value="1"/>
</dbReference>
<dbReference type="Gene3D" id="3.40.30.10">
    <property type="entry name" value="Glutaredoxin"/>
    <property type="match status" value="1"/>
</dbReference>
<sequence>MGKDIANTTHTFFFCDGGSCQKAGSEQVTRTARAYLRNNNLWDKTHTIKTRCNGRCEDAPTCIVYPGEFWYKELTPEKITPIIKAHINNEPFNEDDLLYKKEWNKLVSNNERAPIKPKPFELKNDAELGNCFITKGFSSDQYLYPLFLYLSENPKGVTLAMADKNIISFDKIITVNYSDTHTLELKTKTEIIKLTIAAVPKENKELQQSKISSTEYFHQKETALTGIRFKNKFGEILGKITFDSIENKAWLYCTKIQLQNTNLHLK</sequence>
<name>A0ABM9NV10_9FLAO</name>